<evidence type="ECO:0000313" key="7">
    <source>
        <dbReference type="EMBL" id="MCW9708127.1"/>
    </source>
</evidence>
<dbReference type="PANTHER" id="PTHR43817:SF1">
    <property type="entry name" value="HYDROLASE, FAMILY 43, PUTATIVE (AFU_ORTHOLOGUE AFUA_3G01660)-RELATED"/>
    <property type="match status" value="1"/>
</dbReference>
<evidence type="ECO:0000256" key="4">
    <source>
        <dbReference type="ARBA" id="ARBA00023295"/>
    </source>
</evidence>
<dbReference type="Proteomes" id="UP001207918">
    <property type="component" value="Unassembled WGS sequence"/>
</dbReference>
<evidence type="ECO:0000256" key="6">
    <source>
        <dbReference type="SAM" id="MobiDB-lite"/>
    </source>
</evidence>
<dbReference type="EMBL" id="JAGGJA010000010">
    <property type="protein sequence ID" value="MCW9708127.1"/>
    <property type="molecule type" value="Genomic_DNA"/>
</dbReference>
<reference evidence="7 8" key="1">
    <citation type="submission" date="2021-03" db="EMBL/GenBank/DDBJ databases">
        <title>Aliifodinibius sp. nov., a new bacterium isolated from saline soil.</title>
        <authorList>
            <person name="Galisteo C."/>
            <person name="De La Haba R."/>
            <person name="Sanchez-Porro C."/>
            <person name="Ventosa A."/>
        </authorList>
    </citation>
    <scope>NUCLEOTIDE SEQUENCE [LARGE SCALE GENOMIC DNA]</scope>
    <source>
        <strain evidence="7 8">1BSP15-2V2</strain>
    </source>
</reference>
<keyword evidence="8" id="KW-1185">Reference proteome</keyword>
<evidence type="ECO:0000313" key="8">
    <source>
        <dbReference type="Proteomes" id="UP001207918"/>
    </source>
</evidence>
<dbReference type="Gene3D" id="2.115.10.20">
    <property type="entry name" value="Glycosyl hydrolase domain, family 43"/>
    <property type="match status" value="1"/>
</dbReference>
<comment type="similarity">
    <text evidence="1 5">Belongs to the glycosyl hydrolase 43 family.</text>
</comment>
<name>A0ABT3PQI9_9BACT</name>
<comment type="caution">
    <text evidence="7">The sequence shown here is derived from an EMBL/GenBank/DDBJ whole genome shotgun (WGS) entry which is preliminary data.</text>
</comment>
<dbReference type="Pfam" id="PF04616">
    <property type="entry name" value="Glyco_hydro_43"/>
    <property type="match status" value="1"/>
</dbReference>
<evidence type="ECO:0000256" key="3">
    <source>
        <dbReference type="ARBA" id="ARBA00022801"/>
    </source>
</evidence>
<dbReference type="InterPro" id="IPR006710">
    <property type="entry name" value="Glyco_hydro_43"/>
</dbReference>
<evidence type="ECO:0000256" key="5">
    <source>
        <dbReference type="RuleBase" id="RU361187"/>
    </source>
</evidence>
<dbReference type="SUPFAM" id="SSF75005">
    <property type="entry name" value="Arabinanase/levansucrase/invertase"/>
    <property type="match status" value="1"/>
</dbReference>
<protein>
    <submittedName>
        <fullName evidence="7">Glycoside hydrolase family 43 protein</fullName>
    </submittedName>
</protein>
<evidence type="ECO:0000256" key="2">
    <source>
        <dbReference type="ARBA" id="ARBA00022729"/>
    </source>
</evidence>
<proteinExistence type="inferred from homology"/>
<feature type="region of interest" description="Disordered" evidence="6">
    <location>
        <begin position="323"/>
        <end position="350"/>
    </location>
</feature>
<dbReference type="PANTHER" id="PTHR43817">
    <property type="entry name" value="GLYCOSYL HYDROLASE"/>
    <property type="match status" value="1"/>
</dbReference>
<dbReference type="CDD" id="cd18820">
    <property type="entry name" value="GH43_LbAraf43-like"/>
    <property type="match status" value="1"/>
</dbReference>
<organism evidence="7 8">
    <name type="scientific">Fodinibius salsisoli</name>
    <dbReference type="NCBI Taxonomy" id="2820877"/>
    <lineage>
        <taxon>Bacteria</taxon>
        <taxon>Pseudomonadati</taxon>
        <taxon>Balneolota</taxon>
        <taxon>Balneolia</taxon>
        <taxon>Balneolales</taxon>
        <taxon>Balneolaceae</taxon>
        <taxon>Fodinibius</taxon>
    </lineage>
</organism>
<keyword evidence="2" id="KW-0732">Signal</keyword>
<dbReference type="GO" id="GO:0016787">
    <property type="term" value="F:hydrolase activity"/>
    <property type="evidence" value="ECO:0007669"/>
    <property type="project" value="UniProtKB-KW"/>
</dbReference>
<keyword evidence="3 5" id="KW-0378">Hydrolase</keyword>
<evidence type="ECO:0000256" key="1">
    <source>
        <dbReference type="ARBA" id="ARBA00009865"/>
    </source>
</evidence>
<dbReference type="InterPro" id="IPR023296">
    <property type="entry name" value="Glyco_hydro_beta-prop_sf"/>
</dbReference>
<keyword evidence="4 5" id="KW-0326">Glycosidase</keyword>
<accession>A0ABT3PQI9</accession>
<dbReference type="RefSeq" id="WP_265766913.1">
    <property type="nucleotide sequence ID" value="NZ_JAGGJA010000010.1"/>
</dbReference>
<sequence length="350" mass="39059">MVLIIGIATACSPGSSAGQNNGDDDSLIPCTFSNPVAKGQDPWITKKGNYYYYIESRGGGLYVSKSKELTNIKQNEKLVWSLPETGWNQHSLWAPELHFVNGQWYIYYTAGEKPGSPFISQRSGVLQAKTADPMGGYIDKGQLYTGNDIETKADNIWSIDLTVLEHEDQLYGIWSGWEENRDTDQTPQHLYIAEMENSWTISSNRVKISSPEEEWEISSSLPINEGAQILKHNGDVFIVYSASQSWLPSYKLGQLKLVGEDPMNPEHWQKSGPVFEGSDLVHGIGHASFTTSPDGKEHWIAYHTKVSTDPGWNRVIHMQPFGWQEDGSPQFDRPVVAGKSLEKPSGTCSE</sequence>
<gene>
    <name evidence="7" type="ORF">J6I44_14775</name>
</gene>